<sequence>MLPFRMARLQFSKCIGDKVRVVLVRDLRAMLQAQGTMHLTKNAKECLMEKILLVQAHESGQTDDLYAFDSDCDEAPSAKAVLRAYLSSYDLDVISEVPISDIYPDNFVLDHYVQEMYYR</sequence>
<reference evidence="1" key="1">
    <citation type="journal article" date="2019" name="Sci. Rep.">
        <title>Draft genome of Tanacetum cinerariifolium, the natural source of mosquito coil.</title>
        <authorList>
            <person name="Yamashiro T."/>
            <person name="Shiraishi A."/>
            <person name="Satake H."/>
            <person name="Nakayama K."/>
        </authorList>
    </citation>
    <scope>NUCLEOTIDE SEQUENCE</scope>
</reference>
<name>A0A699IGQ6_TANCI</name>
<evidence type="ECO:0000313" key="1">
    <source>
        <dbReference type="EMBL" id="GEZ35062.1"/>
    </source>
</evidence>
<comment type="caution">
    <text evidence="1">The sequence shown here is derived from an EMBL/GenBank/DDBJ whole genome shotgun (WGS) entry which is preliminary data.</text>
</comment>
<protein>
    <submittedName>
        <fullName evidence="1">Uncharacterized protein</fullName>
    </submittedName>
</protein>
<accession>A0A699IGQ6</accession>
<dbReference type="AlphaFoldDB" id="A0A699IGQ6"/>
<gene>
    <name evidence="1" type="ORF">Tci_507035</name>
</gene>
<proteinExistence type="predicted"/>
<organism evidence="1">
    <name type="scientific">Tanacetum cinerariifolium</name>
    <name type="common">Dalmatian daisy</name>
    <name type="synonym">Chrysanthemum cinerariifolium</name>
    <dbReference type="NCBI Taxonomy" id="118510"/>
    <lineage>
        <taxon>Eukaryota</taxon>
        <taxon>Viridiplantae</taxon>
        <taxon>Streptophyta</taxon>
        <taxon>Embryophyta</taxon>
        <taxon>Tracheophyta</taxon>
        <taxon>Spermatophyta</taxon>
        <taxon>Magnoliopsida</taxon>
        <taxon>eudicotyledons</taxon>
        <taxon>Gunneridae</taxon>
        <taxon>Pentapetalae</taxon>
        <taxon>asterids</taxon>
        <taxon>campanulids</taxon>
        <taxon>Asterales</taxon>
        <taxon>Asteraceae</taxon>
        <taxon>Asteroideae</taxon>
        <taxon>Anthemideae</taxon>
        <taxon>Anthemidinae</taxon>
        <taxon>Tanacetum</taxon>
    </lineage>
</organism>
<dbReference type="EMBL" id="BKCJ010268485">
    <property type="protein sequence ID" value="GEZ35062.1"/>
    <property type="molecule type" value="Genomic_DNA"/>
</dbReference>